<evidence type="ECO:0000256" key="4">
    <source>
        <dbReference type="ARBA" id="ARBA00022989"/>
    </source>
</evidence>
<organism evidence="7 8">
    <name type="scientific">Paramicrobacterium agarici</name>
    <dbReference type="NCBI Taxonomy" id="630514"/>
    <lineage>
        <taxon>Bacteria</taxon>
        <taxon>Bacillati</taxon>
        <taxon>Actinomycetota</taxon>
        <taxon>Actinomycetes</taxon>
        <taxon>Micrococcales</taxon>
        <taxon>Microbacteriaceae</taxon>
        <taxon>Paramicrobacterium</taxon>
    </lineage>
</organism>
<feature type="transmembrane region" description="Helical" evidence="6">
    <location>
        <begin position="246"/>
        <end position="268"/>
    </location>
</feature>
<feature type="transmembrane region" description="Helical" evidence="6">
    <location>
        <begin position="116"/>
        <end position="135"/>
    </location>
</feature>
<feature type="transmembrane region" description="Helical" evidence="6">
    <location>
        <begin position="295"/>
        <end position="313"/>
    </location>
</feature>
<gene>
    <name evidence="7" type="ORF">ATJ78_1610</name>
</gene>
<dbReference type="GO" id="GO:0005886">
    <property type="term" value="C:plasma membrane"/>
    <property type="evidence" value="ECO:0007669"/>
    <property type="project" value="UniProtKB-SubCell"/>
</dbReference>
<dbReference type="PANTHER" id="PTHR30250">
    <property type="entry name" value="PST FAMILY PREDICTED COLANIC ACID TRANSPORTER"/>
    <property type="match status" value="1"/>
</dbReference>
<dbReference type="EMBL" id="PDJE01000001">
    <property type="protein sequence ID" value="PFG30675.1"/>
    <property type="molecule type" value="Genomic_DNA"/>
</dbReference>
<evidence type="ECO:0000313" key="7">
    <source>
        <dbReference type="EMBL" id="PFG30675.1"/>
    </source>
</evidence>
<evidence type="ECO:0000256" key="2">
    <source>
        <dbReference type="ARBA" id="ARBA00022475"/>
    </source>
</evidence>
<feature type="transmembrane region" description="Helical" evidence="6">
    <location>
        <begin position="91"/>
        <end position="110"/>
    </location>
</feature>
<evidence type="ECO:0000256" key="5">
    <source>
        <dbReference type="ARBA" id="ARBA00023136"/>
    </source>
</evidence>
<keyword evidence="3 6" id="KW-0812">Transmembrane</keyword>
<evidence type="ECO:0000256" key="1">
    <source>
        <dbReference type="ARBA" id="ARBA00004651"/>
    </source>
</evidence>
<keyword evidence="8" id="KW-1185">Reference proteome</keyword>
<sequence length="416" mass="44538">MYSFAQDLIEQDSQGFHVSRLGGALFSIGSLSVAVVQWLLVWMFARFAGGPEAVGEYALVLSVATPVFTFAQLGLRTVYLSLRANYPWRSYITLRMAGLLLAVLILVLYFQTSSTVGSALWVAVLLSKVVTAYFDILQARIQRHGRLIGLGALNLANSLGTIAFAASALLIFGTVSAAVFASAMVSTAVAAGARRLSRQQSSERVEEGNGIREILRAGLPTTVAEFLAAFASYLPILVLSRIAGEALVGLFSAAAYLLTFANLSGAIAKNILITAFRRTLADEGVRALLRRSHRVVWGVGLVGCCAAPFVILLGDPVMRLVYGPGFGMSYGDLALLTVALIPIAPSYIYSTTINVLERFSSQAWIWVMALVLGLSTGVVCFFLGVSSIAIAFAVALAISWARFLGAFWLAMRLARN</sequence>
<dbReference type="PANTHER" id="PTHR30250:SF11">
    <property type="entry name" value="O-ANTIGEN TRANSPORTER-RELATED"/>
    <property type="match status" value="1"/>
</dbReference>
<feature type="transmembrane region" description="Helical" evidence="6">
    <location>
        <begin position="363"/>
        <end position="384"/>
    </location>
</feature>
<dbReference type="Pfam" id="PF01943">
    <property type="entry name" value="Polysacc_synt"/>
    <property type="match status" value="1"/>
</dbReference>
<accession>A0A2A9DX19</accession>
<evidence type="ECO:0000256" key="6">
    <source>
        <dbReference type="SAM" id="Phobius"/>
    </source>
</evidence>
<feature type="transmembrane region" description="Helical" evidence="6">
    <location>
        <begin position="147"/>
        <end position="165"/>
    </location>
</feature>
<protein>
    <submittedName>
        <fullName evidence="7">O-antigen/teichoic acid export membrane protein</fullName>
    </submittedName>
</protein>
<keyword evidence="5 6" id="KW-0472">Membrane</keyword>
<feature type="transmembrane region" description="Helical" evidence="6">
    <location>
        <begin position="333"/>
        <end position="356"/>
    </location>
</feature>
<name>A0A2A9DX19_9MICO</name>
<feature type="transmembrane region" description="Helical" evidence="6">
    <location>
        <begin position="390"/>
        <end position="410"/>
    </location>
</feature>
<evidence type="ECO:0000313" key="8">
    <source>
        <dbReference type="Proteomes" id="UP000221369"/>
    </source>
</evidence>
<feature type="transmembrane region" description="Helical" evidence="6">
    <location>
        <begin position="21"/>
        <end position="45"/>
    </location>
</feature>
<reference evidence="7 8" key="1">
    <citation type="submission" date="2017-10" db="EMBL/GenBank/DDBJ databases">
        <title>Sequencing the genomes of 1000 actinobacteria strains.</title>
        <authorList>
            <person name="Klenk H.-P."/>
        </authorList>
    </citation>
    <scope>NUCLEOTIDE SEQUENCE [LARGE SCALE GENOMIC DNA]</scope>
    <source>
        <strain evidence="7 8">DSM 21798</strain>
    </source>
</reference>
<dbReference type="RefSeq" id="WP_143741391.1">
    <property type="nucleotide sequence ID" value="NZ_PDJE01000001.1"/>
</dbReference>
<evidence type="ECO:0000256" key="3">
    <source>
        <dbReference type="ARBA" id="ARBA00022692"/>
    </source>
</evidence>
<keyword evidence="2" id="KW-1003">Cell membrane</keyword>
<dbReference type="AlphaFoldDB" id="A0A2A9DX19"/>
<dbReference type="InterPro" id="IPR002797">
    <property type="entry name" value="Polysacc_synth"/>
</dbReference>
<dbReference type="Proteomes" id="UP000221369">
    <property type="component" value="Unassembled WGS sequence"/>
</dbReference>
<feature type="transmembrane region" description="Helical" evidence="6">
    <location>
        <begin position="57"/>
        <end position="79"/>
    </location>
</feature>
<comment type="caution">
    <text evidence="7">The sequence shown here is derived from an EMBL/GenBank/DDBJ whole genome shotgun (WGS) entry which is preliminary data.</text>
</comment>
<dbReference type="InterPro" id="IPR050833">
    <property type="entry name" value="Poly_Biosynth_Transport"/>
</dbReference>
<feature type="transmembrane region" description="Helical" evidence="6">
    <location>
        <begin position="214"/>
        <end position="234"/>
    </location>
</feature>
<keyword evidence="4 6" id="KW-1133">Transmembrane helix</keyword>
<proteinExistence type="predicted"/>
<feature type="transmembrane region" description="Helical" evidence="6">
    <location>
        <begin position="171"/>
        <end position="193"/>
    </location>
</feature>
<comment type="subcellular location">
    <subcellularLocation>
        <location evidence="1">Cell membrane</location>
        <topology evidence="1">Multi-pass membrane protein</topology>
    </subcellularLocation>
</comment>